<dbReference type="AlphaFoldDB" id="A0AAE6MGJ3"/>
<reference evidence="1 3" key="1">
    <citation type="submission" date="2019-08" db="EMBL/GenBank/DDBJ databases">
        <title>Comparative genome analysis confer to the adaptation heavy metal polluted environment.</title>
        <authorList>
            <person name="Li Y."/>
        </authorList>
    </citation>
    <scope>NUCLEOTIDE SEQUENCE [LARGE SCALE GENOMIC DNA]</scope>
    <source>
        <strain evidence="1 3">P2</strain>
    </source>
</reference>
<sequence>MAKFLKAEIAAIATTEKNPERHRGRTVEYVVRRSPLGISEISRRIGISRRSLYNWFENEKLDINQITQVGAAINYDFSKDFPVEIYETELSLNEYLEVAPSPANGEISPVYYWMEKYIHLLEEFNKRLHLKGRDTSSGISSNE</sequence>
<evidence type="ECO:0000313" key="4">
    <source>
        <dbReference type="Proteomes" id="UP000663940"/>
    </source>
</evidence>
<dbReference type="Proteomes" id="UP000663940">
    <property type="component" value="Chromosome"/>
</dbReference>
<dbReference type="Proteomes" id="UP000250557">
    <property type="component" value="Chromosome"/>
</dbReference>
<evidence type="ECO:0000313" key="3">
    <source>
        <dbReference type="Proteomes" id="UP000250557"/>
    </source>
</evidence>
<protein>
    <recommendedName>
        <fullName evidence="5">Helix-turn-helix domain-containing protein</fullName>
    </recommendedName>
</protein>
<dbReference type="EMBL" id="CP071880">
    <property type="protein sequence ID" value="QTE48687.1"/>
    <property type="molecule type" value="Genomic_DNA"/>
</dbReference>
<accession>A0AAE6MGJ3</accession>
<reference evidence="2 4" key="2">
    <citation type="submission" date="2021-03" db="EMBL/GenBank/DDBJ databases">
        <title>Mucilaginibacter strains isolated from gold and copper mining confer multi heavy-metal resistance.</title>
        <authorList>
            <person name="Li Y."/>
        </authorList>
    </citation>
    <scope>NUCLEOTIDE SEQUENCE [LARGE SCALE GENOMIC DNA]</scope>
    <source>
        <strain evidence="2 4">P2-4</strain>
    </source>
</reference>
<organism evidence="1 3">
    <name type="scientific">Mucilaginibacter rubeus</name>
    <dbReference type="NCBI Taxonomy" id="2027860"/>
    <lineage>
        <taxon>Bacteria</taxon>
        <taxon>Pseudomonadati</taxon>
        <taxon>Bacteroidota</taxon>
        <taxon>Sphingobacteriia</taxon>
        <taxon>Sphingobacteriales</taxon>
        <taxon>Sphingobacteriaceae</taxon>
        <taxon>Mucilaginibacter</taxon>
    </lineage>
</organism>
<dbReference type="EMBL" id="CP043451">
    <property type="protein sequence ID" value="QEM02571.1"/>
    <property type="molecule type" value="Genomic_DNA"/>
</dbReference>
<gene>
    <name evidence="1" type="ORF">DIU31_003205</name>
    <name evidence="2" type="ORF">J3L21_24545</name>
</gene>
<dbReference type="RefSeq" id="WP_112654476.1">
    <property type="nucleotide sequence ID" value="NZ_CP043451.1"/>
</dbReference>
<evidence type="ECO:0000313" key="1">
    <source>
        <dbReference type="EMBL" id="QEM02571.1"/>
    </source>
</evidence>
<evidence type="ECO:0000313" key="2">
    <source>
        <dbReference type="EMBL" id="QTE48687.1"/>
    </source>
</evidence>
<proteinExistence type="predicted"/>
<evidence type="ECO:0008006" key="5">
    <source>
        <dbReference type="Google" id="ProtNLM"/>
    </source>
</evidence>
<keyword evidence="4" id="KW-1185">Reference proteome</keyword>
<name>A0AAE6MGJ3_9SPHI</name>